<accession>A0A5E4YA65</accession>
<comment type="similarity">
    <text evidence="1">Belongs to the UPF0166 family.</text>
</comment>
<keyword evidence="3" id="KW-1185">Reference proteome</keyword>
<evidence type="ECO:0000313" key="3">
    <source>
        <dbReference type="Proteomes" id="UP000414233"/>
    </source>
</evidence>
<reference evidence="2 3" key="1">
    <citation type="submission" date="2019-08" db="EMBL/GenBank/DDBJ databases">
        <authorList>
            <person name="Peeters C."/>
        </authorList>
    </citation>
    <scope>NUCLEOTIDE SEQUENCE [LARGE SCALE GENOMIC DNA]</scope>
    <source>
        <strain evidence="2 3">LMG 30175</strain>
    </source>
</reference>
<protein>
    <submittedName>
        <fullName evidence="2">Uncharacterized protein</fullName>
    </submittedName>
</protein>
<dbReference type="InterPro" id="IPR011322">
    <property type="entry name" value="N-reg_PII-like_a/b"/>
</dbReference>
<evidence type="ECO:0000256" key="1">
    <source>
        <dbReference type="ARBA" id="ARBA00010554"/>
    </source>
</evidence>
<dbReference type="AlphaFoldDB" id="A0A5E4YA65"/>
<proteinExistence type="inferred from homology"/>
<sequence>MEGYQLTLFFQETQHHAHRPLADWLVETARKLGVAGCTVLRGEEGFGRSRRLHLARFFELAEQPVEVTMALSADELVRFMETLRTENVKVFYVKVPVEYGIVGD</sequence>
<gene>
    <name evidence="2" type="ORF">PTE30175_04277</name>
</gene>
<dbReference type="Proteomes" id="UP000414233">
    <property type="component" value="Unassembled WGS sequence"/>
</dbReference>
<dbReference type="PANTHER" id="PTHR35983:SF1">
    <property type="entry name" value="UPF0166 PROTEIN TM_0021"/>
    <property type="match status" value="1"/>
</dbReference>
<dbReference type="PANTHER" id="PTHR35983">
    <property type="entry name" value="UPF0166 PROTEIN TM_0021"/>
    <property type="match status" value="1"/>
</dbReference>
<dbReference type="SUPFAM" id="SSF54913">
    <property type="entry name" value="GlnB-like"/>
    <property type="match status" value="1"/>
</dbReference>
<dbReference type="EMBL" id="CABPRZ010000022">
    <property type="protein sequence ID" value="VVE45317.1"/>
    <property type="molecule type" value="Genomic_DNA"/>
</dbReference>
<evidence type="ECO:0000313" key="2">
    <source>
        <dbReference type="EMBL" id="VVE45317.1"/>
    </source>
</evidence>
<dbReference type="Gene3D" id="3.30.70.120">
    <property type="match status" value="1"/>
</dbReference>
<dbReference type="Pfam" id="PF02641">
    <property type="entry name" value="DUF190"/>
    <property type="match status" value="1"/>
</dbReference>
<dbReference type="InterPro" id="IPR015867">
    <property type="entry name" value="N-reg_PII/ATP_PRibTrfase_C"/>
</dbReference>
<name>A0A5E4YA65_9BURK</name>
<dbReference type="InterPro" id="IPR003793">
    <property type="entry name" value="UPF0166"/>
</dbReference>
<dbReference type="RefSeq" id="WP_150699063.1">
    <property type="nucleotide sequence ID" value="NZ_CABPRZ010000022.1"/>
</dbReference>
<dbReference type="OrthoDB" id="5339790at2"/>
<organism evidence="2 3">
    <name type="scientific">Pandoraea terrae</name>
    <dbReference type="NCBI Taxonomy" id="1537710"/>
    <lineage>
        <taxon>Bacteria</taxon>
        <taxon>Pseudomonadati</taxon>
        <taxon>Pseudomonadota</taxon>
        <taxon>Betaproteobacteria</taxon>
        <taxon>Burkholderiales</taxon>
        <taxon>Burkholderiaceae</taxon>
        <taxon>Pandoraea</taxon>
    </lineage>
</organism>